<evidence type="ECO:0000259" key="2">
    <source>
        <dbReference type="PROSITE" id="PS50174"/>
    </source>
</evidence>
<evidence type="ECO:0000256" key="1">
    <source>
        <dbReference type="SAM" id="MobiDB-lite"/>
    </source>
</evidence>
<comment type="caution">
    <text evidence="3">The sequence shown here is derived from an EMBL/GenBank/DDBJ whole genome shotgun (WGS) entry which is preliminary data.</text>
</comment>
<dbReference type="Proteomes" id="UP001231518">
    <property type="component" value="Chromosome 29"/>
</dbReference>
<feature type="region of interest" description="Disordered" evidence="1">
    <location>
        <begin position="65"/>
        <end position="119"/>
    </location>
</feature>
<proteinExistence type="predicted"/>
<dbReference type="GO" id="GO:0003676">
    <property type="term" value="F:nucleic acid binding"/>
    <property type="evidence" value="ECO:0007669"/>
    <property type="project" value="InterPro"/>
</dbReference>
<name>A0AAD7Y6Q0_MYTSE</name>
<gene>
    <name evidence="3" type="ORF">PYW07_011693</name>
</gene>
<feature type="compositionally biased region" description="Polar residues" evidence="1">
    <location>
        <begin position="109"/>
        <end position="119"/>
    </location>
</feature>
<feature type="compositionally biased region" description="Basic and acidic residues" evidence="1">
    <location>
        <begin position="72"/>
        <end position="98"/>
    </location>
</feature>
<reference evidence="3" key="1">
    <citation type="submission" date="2023-03" db="EMBL/GenBank/DDBJ databases">
        <title>Chromosome-level genomes of two armyworms, Mythimna separata and Mythimna loreyi, provide insights into the biosynthesis and reception of sex pheromones.</title>
        <authorList>
            <person name="Zhao H."/>
        </authorList>
    </citation>
    <scope>NUCLEOTIDE SEQUENCE</scope>
    <source>
        <strain evidence="3">BeijingLab</strain>
        <tissue evidence="3">Pupa</tissue>
    </source>
</reference>
<evidence type="ECO:0000313" key="3">
    <source>
        <dbReference type="EMBL" id="KAJ8704505.1"/>
    </source>
</evidence>
<protein>
    <recommendedName>
        <fullName evidence="2">G-patch domain-containing protein</fullName>
    </recommendedName>
</protein>
<dbReference type="InterPro" id="IPR000467">
    <property type="entry name" value="G_patch_dom"/>
</dbReference>
<dbReference type="SMART" id="SM00443">
    <property type="entry name" value="G_patch"/>
    <property type="match status" value="1"/>
</dbReference>
<sequence>MSDLCDEQVIHDNIYANTYSLWGNSKYYDIKNLSPQNFANRNGTIGSEISQELKAAARWTAPPVEVVPVPEPPDRLNRRTVDRDSLYEDPEAFHKEPPLTDIPPDTPTSVLSEDSPVSKSPTFDWTHFYWHKASEVCPDGQGTSRGRKRMVLGPNNIQKKIDKMMLAKPVKMTKAESMMQKMGWQGGALGRSGDGIVEPIAPNAVYVGNNAKTKIGFGIQSQFQRAVRSPKHNKKADHKVFYDTNVLLNIFEFVKNNSEVELLFDKNLKKDERKRIHHLVQFKLNAEDMDCVDFDSEEQMELVLQICDKNCYVLHTQSYGTYPIREELVELVLQICDKNCYVLHTQSYGTYPIREELVELVLQICDKNCYVLHTQSYGTYPIR</sequence>
<dbReference type="Pfam" id="PF01585">
    <property type="entry name" value="G-patch"/>
    <property type="match status" value="1"/>
</dbReference>
<dbReference type="PROSITE" id="PS50174">
    <property type="entry name" value="G_PATCH"/>
    <property type="match status" value="1"/>
</dbReference>
<accession>A0AAD7Y6Q0</accession>
<dbReference type="AlphaFoldDB" id="A0AAD7Y6Q0"/>
<keyword evidence="4" id="KW-1185">Reference proteome</keyword>
<dbReference type="EMBL" id="JARGEI010000031">
    <property type="protein sequence ID" value="KAJ8704505.1"/>
    <property type="molecule type" value="Genomic_DNA"/>
</dbReference>
<organism evidence="3 4">
    <name type="scientific">Mythimna separata</name>
    <name type="common">Oriental armyworm</name>
    <name type="synonym">Pseudaletia separata</name>
    <dbReference type="NCBI Taxonomy" id="271217"/>
    <lineage>
        <taxon>Eukaryota</taxon>
        <taxon>Metazoa</taxon>
        <taxon>Ecdysozoa</taxon>
        <taxon>Arthropoda</taxon>
        <taxon>Hexapoda</taxon>
        <taxon>Insecta</taxon>
        <taxon>Pterygota</taxon>
        <taxon>Neoptera</taxon>
        <taxon>Endopterygota</taxon>
        <taxon>Lepidoptera</taxon>
        <taxon>Glossata</taxon>
        <taxon>Ditrysia</taxon>
        <taxon>Noctuoidea</taxon>
        <taxon>Noctuidae</taxon>
        <taxon>Noctuinae</taxon>
        <taxon>Hadenini</taxon>
        <taxon>Mythimna</taxon>
    </lineage>
</organism>
<evidence type="ECO:0000313" key="4">
    <source>
        <dbReference type="Proteomes" id="UP001231518"/>
    </source>
</evidence>
<feature type="domain" description="G-patch" evidence="2">
    <location>
        <begin position="171"/>
        <end position="222"/>
    </location>
</feature>